<dbReference type="PANTHER" id="PTHR12147">
    <property type="entry name" value="METALLOPEPTIDASE M28 FAMILY MEMBER"/>
    <property type="match status" value="1"/>
</dbReference>
<protein>
    <submittedName>
        <fullName evidence="2">M28 family peptidase</fullName>
    </submittedName>
</protein>
<dbReference type="Gene3D" id="3.40.630.10">
    <property type="entry name" value="Zn peptidases"/>
    <property type="match status" value="1"/>
</dbReference>
<gene>
    <name evidence="2" type="ORF">H6G72_01535</name>
</gene>
<dbReference type="Pfam" id="PF04389">
    <property type="entry name" value="Peptidase_M28"/>
    <property type="match status" value="1"/>
</dbReference>
<dbReference type="PANTHER" id="PTHR12147:SF26">
    <property type="entry name" value="PEPTIDASE M28 DOMAIN-CONTAINING PROTEIN"/>
    <property type="match status" value="1"/>
</dbReference>
<keyword evidence="3" id="KW-1185">Reference proteome</keyword>
<evidence type="ECO:0000313" key="3">
    <source>
        <dbReference type="Proteomes" id="UP000641954"/>
    </source>
</evidence>
<dbReference type="Proteomes" id="UP000641954">
    <property type="component" value="Unassembled WGS sequence"/>
</dbReference>
<accession>A0ABR8E7Y9</accession>
<evidence type="ECO:0000313" key="2">
    <source>
        <dbReference type="EMBL" id="MBD2542570.1"/>
    </source>
</evidence>
<dbReference type="EMBL" id="JACJSK010000002">
    <property type="protein sequence ID" value="MBD2542570.1"/>
    <property type="molecule type" value="Genomic_DNA"/>
</dbReference>
<reference evidence="2 3" key="1">
    <citation type="journal article" date="2020" name="ISME J.">
        <title>Comparative genomics reveals insights into cyanobacterial evolution and habitat adaptation.</title>
        <authorList>
            <person name="Chen M.Y."/>
            <person name="Teng W.K."/>
            <person name="Zhao L."/>
            <person name="Hu C.X."/>
            <person name="Zhou Y.K."/>
            <person name="Han B.P."/>
            <person name="Song L.R."/>
            <person name="Shu W.S."/>
        </authorList>
    </citation>
    <scope>NUCLEOTIDE SEQUENCE [LARGE SCALE GENOMIC DNA]</scope>
    <source>
        <strain evidence="2 3">FACHB-1370</strain>
    </source>
</reference>
<organism evidence="2 3">
    <name type="scientific">Planktothricoides raciborskii FACHB-1370</name>
    <dbReference type="NCBI Taxonomy" id="2949576"/>
    <lineage>
        <taxon>Bacteria</taxon>
        <taxon>Bacillati</taxon>
        <taxon>Cyanobacteriota</taxon>
        <taxon>Cyanophyceae</taxon>
        <taxon>Oscillatoriophycideae</taxon>
        <taxon>Oscillatoriales</taxon>
        <taxon>Oscillatoriaceae</taxon>
        <taxon>Planktothricoides</taxon>
    </lineage>
</organism>
<name>A0ABR8E7Y9_9CYAN</name>
<dbReference type="InterPro" id="IPR045175">
    <property type="entry name" value="M28_fam"/>
</dbReference>
<dbReference type="InterPro" id="IPR007484">
    <property type="entry name" value="Peptidase_M28"/>
</dbReference>
<dbReference type="SUPFAM" id="SSF53187">
    <property type="entry name" value="Zn-dependent exopeptidases"/>
    <property type="match status" value="1"/>
</dbReference>
<comment type="caution">
    <text evidence="2">The sequence shown here is derived from an EMBL/GenBank/DDBJ whole genome shotgun (WGS) entry which is preliminary data.</text>
</comment>
<feature type="domain" description="Peptidase M28" evidence="1">
    <location>
        <begin position="117"/>
        <end position="341"/>
    </location>
</feature>
<proteinExistence type="predicted"/>
<sequence length="354" mass="39076">MPKRKIKIKLLTKSALIRLTVLLSLIGLLSIWGWSMVIFMPGKSYAGELPPLTPAEQLLKKELLQDIQTLAGEIGEHNYAFPKQLAASEQFLSRSLSEAGYQVNRQTYRVDGQEFHNLEVEIKGSKKPDEIVVIGAHYDSVVGSPGANDNGSGAAAVLALARAFAVEKPDSASAPLPDRTLRFVEFVNEEPPFFWTENMGSLVYAKGCYERQENIVAMLSLETMGYYSDAPGSQQYPLGLLDTIYPITGNFIAFIGNISSGNLVREVVGNFRSHTQFPSEGTALPSNVPGAGWSDHWAFWQMGYPALMVTDTAPFRYPHYHTMEDTPDKVDGDRLARVVAGIERVIHHLVSLSQ</sequence>
<evidence type="ECO:0000259" key="1">
    <source>
        <dbReference type="Pfam" id="PF04389"/>
    </source>
</evidence>